<dbReference type="Pfam" id="PF00400">
    <property type="entry name" value="WD40"/>
    <property type="match status" value="2"/>
</dbReference>
<dbReference type="InterPro" id="IPR019775">
    <property type="entry name" value="WD40_repeat_CS"/>
</dbReference>
<dbReference type="Gene3D" id="2.130.10.10">
    <property type="entry name" value="YVTN repeat-like/Quinoprotein amine dehydrogenase"/>
    <property type="match status" value="2"/>
</dbReference>
<dbReference type="PROSITE" id="PS00678">
    <property type="entry name" value="WD_REPEATS_1"/>
    <property type="match status" value="1"/>
</dbReference>
<sequence length="332" mass="36557">MRLTPEMKYPLFFLLLLLTGCEKMTAEAPLQQFPHVAQGSYAAAISTDGRYAAVSSIQDGVALWDLTNNALQYQWRHQDSSDNLVFSLAISNNSSHVLTADANTYALWHISSGKNQGYWQLDTATVRDIALSDDGKHLLIGKSDGGVQHITLQSGRRLEFLGHTERINSVAMSPNGRYALSGGNDYKAHLWDTQSAQIIYSFSHPSRVTKVALDPQGRYAFTADSQDLAQIWDIQTGQLVSTLQFTARQQVFSAVQFSADGKYLATGAPTRKLALWEVASGKELQQWQVSVRPDSRPPSAVVHAVGFLGDNKVISESSSGIAEVWEIKHDTK</sequence>
<comment type="caution">
    <text evidence="4">The sequence shown here is derived from an EMBL/GenBank/DDBJ whole genome shotgun (WGS) entry which is preliminary data.</text>
</comment>
<organism evidence="4 5">
    <name type="scientific">Rheinheimera muenzenbergensis</name>
    <dbReference type="NCBI Taxonomy" id="1193628"/>
    <lineage>
        <taxon>Bacteria</taxon>
        <taxon>Pseudomonadati</taxon>
        <taxon>Pseudomonadota</taxon>
        <taxon>Gammaproteobacteria</taxon>
        <taxon>Chromatiales</taxon>
        <taxon>Chromatiaceae</taxon>
        <taxon>Rheinheimera</taxon>
    </lineage>
</organism>
<evidence type="ECO:0000313" key="5">
    <source>
        <dbReference type="Proteomes" id="UP001375382"/>
    </source>
</evidence>
<dbReference type="InterPro" id="IPR011047">
    <property type="entry name" value="Quinoprotein_ADH-like_sf"/>
</dbReference>
<proteinExistence type="predicted"/>
<keyword evidence="5" id="KW-1185">Reference proteome</keyword>
<dbReference type="Proteomes" id="UP001375382">
    <property type="component" value="Unassembled WGS sequence"/>
</dbReference>
<evidence type="ECO:0000256" key="3">
    <source>
        <dbReference type="PROSITE-ProRule" id="PRU00221"/>
    </source>
</evidence>
<dbReference type="InterPro" id="IPR015943">
    <property type="entry name" value="WD40/YVTN_repeat-like_dom_sf"/>
</dbReference>
<dbReference type="RefSeq" id="WP_335735672.1">
    <property type="nucleotide sequence ID" value="NZ_JALAAR010000006.1"/>
</dbReference>
<name>A0ABU8C5R4_9GAMM</name>
<reference evidence="4 5" key="1">
    <citation type="journal article" date="2023" name="Ecotoxicol. Environ. Saf.">
        <title>Mercury remediation potential of mercury-resistant strain Rheinheimera metallidurans sp. nov. isolated from a municipal waste dumping site.</title>
        <authorList>
            <person name="Yadav V."/>
            <person name="Manjhi A."/>
            <person name="Vadakedath N."/>
        </authorList>
    </citation>
    <scope>NUCLEOTIDE SEQUENCE [LARGE SCALE GENOMIC DNA]</scope>
    <source>
        <strain evidence="4 5">E-49</strain>
    </source>
</reference>
<gene>
    <name evidence="4" type="ORF">MN202_08460</name>
</gene>
<keyword evidence="2" id="KW-0677">Repeat</keyword>
<evidence type="ECO:0000256" key="2">
    <source>
        <dbReference type="ARBA" id="ARBA00022737"/>
    </source>
</evidence>
<dbReference type="InterPro" id="IPR001680">
    <property type="entry name" value="WD40_rpt"/>
</dbReference>
<evidence type="ECO:0008006" key="6">
    <source>
        <dbReference type="Google" id="ProtNLM"/>
    </source>
</evidence>
<dbReference type="PROSITE" id="PS51257">
    <property type="entry name" value="PROKAR_LIPOPROTEIN"/>
    <property type="match status" value="1"/>
</dbReference>
<accession>A0ABU8C5R4</accession>
<evidence type="ECO:0000256" key="1">
    <source>
        <dbReference type="ARBA" id="ARBA00022574"/>
    </source>
</evidence>
<dbReference type="PROSITE" id="PS50294">
    <property type="entry name" value="WD_REPEATS_REGION"/>
    <property type="match status" value="1"/>
</dbReference>
<feature type="repeat" description="WD" evidence="3">
    <location>
        <begin position="201"/>
        <end position="242"/>
    </location>
</feature>
<keyword evidence="1 3" id="KW-0853">WD repeat</keyword>
<feature type="repeat" description="WD" evidence="3">
    <location>
        <begin position="245"/>
        <end position="286"/>
    </location>
</feature>
<evidence type="ECO:0000313" key="4">
    <source>
        <dbReference type="EMBL" id="MEH8017262.1"/>
    </source>
</evidence>
<protein>
    <recommendedName>
        <fullName evidence="6">WD-40 repeat-containing protein</fullName>
    </recommendedName>
</protein>
<dbReference type="SMART" id="SM00320">
    <property type="entry name" value="WD40"/>
    <property type="match status" value="7"/>
</dbReference>
<dbReference type="PANTHER" id="PTHR19879:SF9">
    <property type="entry name" value="TRANSCRIPTION INITIATION FACTOR TFIID SUBUNIT 5"/>
    <property type="match status" value="1"/>
</dbReference>
<feature type="repeat" description="WD" evidence="3">
    <location>
        <begin position="160"/>
        <end position="201"/>
    </location>
</feature>
<dbReference type="SUPFAM" id="SSF50998">
    <property type="entry name" value="Quinoprotein alcohol dehydrogenase-like"/>
    <property type="match status" value="1"/>
</dbReference>
<dbReference type="EMBL" id="JALAAR010000006">
    <property type="protein sequence ID" value="MEH8017262.1"/>
    <property type="molecule type" value="Genomic_DNA"/>
</dbReference>
<dbReference type="PANTHER" id="PTHR19879">
    <property type="entry name" value="TRANSCRIPTION INITIATION FACTOR TFIID"/>
    <property type="match status" value="1"/>
</dbReference>
<dbReference type="PROSITE" id="PS50082">
    <property type="entry name" value="WD_REPEATS_2"/>
    <property type="match status" value="3"/>
</dbReference>